<name>A0A484I838_9ARCH</name>
<organism evidence="3 4">
    <name type="scientific">Candidatus Nitrosocosmicus franklandianus</name>
    <dbReference type="NCBI Taxonomy" id="1798806"/>
    <lineage>
        <taxon>Archaea</taxon>
        <taxon>Nitrososphaerota</taxon>
        <taxon>Nitrososphaeria</taxon>
        <taxon>Nitrososphaerales</taxon>
        <taxon>Nitrososphaeraceae</taxon>
        <taxon>Candidatus Nitrosocosmicus</taxon>
    </lineage>
</organism>
<dbReference type="EMBL" id="LR216287">
    <property type="protein sequence ID" value="VFJ13921.1"/>
    <property type="molecule type" value="Genomic_DNA"/>
</dbReference>
<dbReference type="KEGG" id="nfn:NFRAN_1599"/>
<dbReference type="Proteomes" id="UP000294299">
    <property type="component" value="Chromosome NFRAN"/>
</dbReference>
<evidence type="ECO:0000313" key="4">
    <source>
        <dbReference type="Proteomes" id="UP000294299"/>
    </source>
</evidence>
<reference evidence="3 4" key="1">
    <citation type="submission" date="2019-02" db="EMBL/GenBank/DDBJ databases">
        <authorList>
            <person name="Lehtovirta-Morley E L."/>
        </authorList>
    </citation>
    <scope>NUCLEOTIDE SEQUENCE [LARGE SCALE GENOMIC DNA]</scope>
    <source>
        <strain evidence="3">NFRAN1</strain>
    </source>
</reference>
<dbReference type="InterPro" id="IPR002641">
    <property type="entry name" value="PNPLA_dom"/>
</dbReference>
<protein>
    <submittedName>
        <fullName evidence="3">Patatin-like phospholipase</fullName>
    </submittedName>
</protein>
<gene>
    <name evidence="3" type="ORF">NFRAN_1599</name>
</gene>
<sequence length="580" mass="66818">MMLTTLIPPRQRALVFQGGGALGAYEAGAYKEILAKIQEECSPHSQNSTTVTTNEFDIVIGTSIGAINASVLVGHYLKNNNSWEGSADKLLEFWKGLSDPTIAEFFAKHNPFFDRFWTFWNTVNPNIANADLARKFWSVFEFAFTPMGVSNLYTPIPHWGSKFLNPFSDLLPWWRYDFTRLRNYLTKFIDFPIKTSFEENQPRLMLVSVDVQDFSTPVIFDSYAKLHKPQDPLDTKANSHDLHYDLQEGKENLWFSEYGAITNRHLVFYDGIGVDQVLASALGKYSLNHPTLEDKNTGTIREFWDGGYHSNTPLRQLVMEHRKYWNERLKKLELKEKSEIKNAPDLEVYIVNLHASIMKFIPTDKDLIDERESDMIFHDRTKHDEQMVYLVTDYVNLCKKFINLAKTKGFVQDAEALLEEMAPSSTRFGGLTRYKDIVNGLVMLSKVWRIDRMGEKVDNSTIFGKTTDFTQSSIKDLINKGMVDAKFSLLKHELVFGIEDMVHEQSLSWENGLKLAKYIAEIVSLVQNYKPANEIIKKIHELISLVNKFDDDELTPSNKKILTKYIEEILELIRINSPSR</sequence>
<dbReference type="Gene3D" id="3.40.1090.10">
    <property type="entry name" value="Cytosolic phospholipase A2 catalytic domain"/>
    <property type="match status" value="1"/>
</dbReference>
<dbReference type="Pfam" id="PF01734">
    <property type="entry name" value="Patatin"/>
    <property type="match status" value="1"/>
</dbReference>
<dbReference type="SUPFAM" id="SSF52151">
    <property type="entry name" value="FabD/lysophospholipase-like"/>
    <property type="match status" value="1"/>
</dbReference>
<keyword evidence="1" id="KW-0443">Lipid metabolism</keyword>
<dbReference type="GO" id="GO:0006629">
    <property type="term" value="P:lipid metabolic process"/>
    <property type="evidence" value="ECO:0007669"/>
    <property type="project" value="UniProtKB-KW"/>
</dbReference>
<keyword evidence="4" id="KW-1185">Reference proteome</keyword>
<evidence type="ECO:0000259" key="2">
    <source>
        <dbReference type="Pfam" id="PF01734"/>
    </source>
</evidence>
<feature type="domain" description="PNPLA" evidence="2">
    <location>
        <begin position="14"/>
        <end position="317"/>
    </location>
</feature>
<dbReference type="OrthoDB" id="10595at2157"/>
<evidence type="ECO:0000313" key="3">
    <source>
        <dbReference type="EMBL" id="VFJ13921.1"/>
    </source>
</evidence>
<accession>A0A484I838</accession>
<dbReference type="RefSeq" id="WP_134484011.1">
    <property type="nucleotide sequence ID" value="NZ_LR216287.1"/>
</dbReference>
<dbReference type="GeneID" id="39420935"/>
<dbReference type="AlphaFoldDB" id="A0A484I838"/>
<evidence type="ECO:0000256" key="1">
    <source>
        <dbReference type="ARBA" id="ARBA00023098"/>
    </source>
</evidence>
<dbReference type="InterPro" id="IPR016035">
    <property type="entry name" value="Acyl_Trfase/lysoPLipase"/>
</dbReference>
<proteinExistence type="predicted"/>